<evidence type="ECO:0000313" key="2">
    <source>
        <dbReference type="Proteomes" id="UP000268093"/>
    </source>
</evidence>
<dbReference type="EMBL" id="RBNI01016067">
    <property type="protein sequence ID" value="RUP11962.1"/>
    <property type="molecule type" value="Genomic_DNA"/>
</dbReference>
<comment type="caution">
    <text evidence="1">The sequence shown here is derived from an EMBL/GenBank/DDBJ whole genome shotgun (WGS) entry which is preliminary data.</text>
</comment>
<reference evidence="1 2" key="1">
    <citation type="journal article" date="2018" name="New Phytol.">
        <title>Phylogenomics of Endogonaceae and evolution of mycorrhizas within Mucoromycota.</title>
        <authorList>
            <person name="Chang Y."/>
            <person name="Desiro A."/>
            <person name="Na H."/>
            <person name="Sandor L."/>
            <person name="Lipzen A."/>
            <person name="Clum A."/>
            <person name="Barry K."/>
            <person name="Grigoriev I.V."/>
            <person name="Martin F.M."/>
            <person name="Stajich J.E."/>
            <person name="Smith M.E."/>
            <person name="Bonito G."/>
            <person name="Spatafora J.W."/>
        </authorList>
    </citation>
    <scope>NUCLEOTIDE SEQUENCE [LARGE SCALE GENOMIC DNA]</scope>
    <source>
        <strain evidence="1 2">GMNB39</strain>
    </source>
</reference>
<gene>
    <name evidence="1" type="ORF">BC936DRAFT_139918</name>
</gene>
<proteinExistence type="predicted"/>
<protein>
    <submittedName>
        <fullName evidence="1">Uncharacterized protein</fullName>
    </submittedName>
</protein>
<organism evidence="1 2">
    <name type="scientific">Jimgerdemannia flammicorona</name>
    <dbReference type="NCBI Taxonomy" id="994334"/>
    <lineage>
        <taxon>Eukaryota</taxon>
        <taxon>Fungi</taxon>
        <taxon>Fungi incertae sedis</taxon>
        <taxon>Mucoromycota</taxon>
        <taxon>Mucoromycotina</taxon>
        <taxon>Endogonomycetes</taxon>
        <taxon>Endogonales</taxon>
        <taxon>Endogonaceae</taxon>
        <taxon>Jimgerdemannia</taxon>
    </lineage>
</organism>
<dbReference type="Proteomes" id="UP000268093">
    <property type="component" value="Unassembled WGS sequence"/>
</dbReference>
<dbReference type="AlphaFoldDB" id="A0A433B921"/>
<name>A0A433B921_9FUNG</name>
<sequence length="81" mass="9271">MHPFRTASSLSPPLFHFDSSIHHRAERVVRQQNLDPNHHAIPMPILDTRVRPTCSCFISMCNDDTLMTALTESDRQWQNGG</sequence>
<keyword evidence="2" id="KW-1185">Reference proteome</keyword>
<evidence type="ECO:0000313" key="1">
    <source>
        <dbReference type="EMBL" id="RUP11962.1"/>
    </source>
</evidence>
<accession>A0A433B921</accession>